<dbReference type="EMBL" id="LNIX01000010">
    <property type="protein sequence ID" value="OXA49524.1"/>
    <property type="molecule type" value="Genomic_DNA"/>
</dbReference>
<dbReference type="AlphaFoldDB" id="A0A226DXK0"/>
<evidence type="ECO:0000313" key="2">
    <source>
        <dbReference type="Proteomes" id="UP000198287"/>
    </source>
</evidence>
<comment type="caution">
    <text evidence="1">The sequence shown here is derived from an EMBL/GenBank/DDBJ whole genome shotgun (WGS) entry which is preliminary data.</text>
</comment>
<evidence type="ECO:0008006" key="3">
    <source>
        <dbReference type="Google" id="ProtNLM"/>
    </source>
</evidence>
<protein>
    <recommendedName>
        <fullName evidence="3">F-box domain-containing protein</fullName>
    </recommendedName>
</protein>
<organism evidence="1 2">
    <name type="scientific">Folsomia candida</name>
    <name type="common">Springtail</name>
    <dbReference type="NCBI Taxonomy" id="158441"/>
    <lineage>
        <taxon>Eukaryota</taxon>
        <taxon>Metazoa</taxon>
        <taxon>Ecdysozoa</taxon>
        <taxon>Arthropoda</taxon>
        <taxon>Hexapoda</taxon>
        <taxon>Collembola</taxon>
        <taxon>Entomobryomorpha</taxon>
        <taxon>Isotomoidea</taxon>
        <taxon>Isotomidae</taxon>
        <taxon>Proisotominae</taxon>
        <taxon>Folsomia</taxon>
    </lineage>
</organism>
<dbReference type="SUPFAM" id="SSF81383">
    <property type="entry name" value="F-box domain"/>
    <property type="match status" value="1"/>
</dbReference>
<dbReference type="Proteomes" id="UP000198287">
    <property type="component" value="Unassembled WGS sequence"/>
</dbReference>
<evidence type="ECO:0000313" key="1">
    <source>
        <dbReference type="EMBL" id="OXA49524.1"/>
    </source>
</evidence>
<dbReference type="InterPro" id="IPR032675">
    <property type="entry name" value="LRR_dom_sf"/>
</dbReference>
<accession>A0A226DXK0</accession>
<keyword evidence="2" id="KW-1185">Reference proteome</keyword>
<dbReference type="Gene3D" id="3.80.10.10">
    <property type="entry name" value="Ribonuclease Inhibitor"/>
    <property type="match status" value="1"/>
</dbReference>
<sequence>MNLEDQASYPHLAVTLPEILREILSFVSTTALVHSVTLVSRLWEEAARKHLLTRNFIQLNPSMMESYIEETSVRGNHYKRICLPAFNFKNLSPRESQLLQNFYENATLPITELHLNYFPRGKHQVAAILKKFPNLTFLRLCSKDFETQGIETSTKLPELTSFPKLVKLSLDMTFERRDDLVPTHCLESILEIVSLFPNLKILQCGNLPKNVVEYFLSKNNNTCLESISIRFDTPAPISIPNPSIFLTRIEFQISMCNRANDYDVILATFAESLEKLEISPLQYVSRSSTIYMENVTITLPAVLPKLKLLKINLSRDSSRVKRNVKFPSVHFKFSGSRLVYSETFPVLEKLEYSYMKNFKVLGGSQNYGDKDKFEIVDCSSFFKKIVTTFPNLNPRWETFGGMGGDKLKEWLRMGGELGLRVGISGDENCGEEDILRELLDLTEGKSCILYVKKM</sequence>
<proteinExistence type="predicted"/>
<reference evidence="1 2" key="1">
    <citation type="submission" date="2015-12" db="EMBL/GenBank/DDBJ databases">
        <title>The genome of Folsomia candida.</title>
        <authorList>
            <person name="Faddeeva A."/>
            <person name="Derks M.F."/>
            <person name="Anvar Y."/>
            <person name="Smit S."/>
            <person name="Van Straalen N."/>
            <person name="Roelofs D."/>
        </authorList>
    </citation>
    <scope>NUCLEOTIDE SEQUENCE [LARGE SCALE GENOMIC DNA]</scope>
    <source>
        <strain evidence="1 2">VU population</strain>
        <tissue evidence="1">Whole body</tissue>
    </source>
</reference>
<dbReference type="OrthoDB" id="2382755at2759"/>
<gene>
    <name evidence="1" type="ORF">Fcan01_15796</name>
</gene>
<dbReference type="InterPro" id="IPR036047">
    <property type="entry name" value="F-box-like_dom_sf"/>
</dbReference>
<name>A0A226DXK0_FOLCA</name>